<comment type="caution">
    <text evidence="8">The sequence shown here is derived from an EMBL/GenBank/DDBJ whole genome shotgun (WGS) entry which is preliminary data.</text>
</comment>
<dbReference type="InterPro" id="IPR008193">
    <property type="entry name" value="RNA_pol_Rpb11_13-16kDa_CS"/>
</dbReference>
<dbReference type="PANTHER" id="PTHR13946:SF16">
    <property type="entry name" value="DNA-DIRECTED RNA POLYMERASE II SUBUNIT RPB11"/>
    <property type="match status" value="1"/>
</dbReference>
<dbReference type="AlphaFoldDB" id="A0AAD6C659"/>
<dbReference type="GeneID" id="81599869"/>
<dbReference type="InterPro" id="IPR036603">
    <property type="entry name" value="RBP11-like"/>
</dbReference>
<reference evidence="8" key="1">
    <citation type="submission" date="2022-12" db="EMBL/GenBank/DDBJ databases">
        <authorList>
            <person name="Petersen C."/>
        </authorList>
    </citation>
    <scope>NUCLEOTIDE SEQUENCE</scope>
    <source>
        <strain evidence="8">IBT 16125</strain>
    </source>
</reference>
<dbReference type="Gene3D" id="3.30.1360.10">
    <property type="entry name" value="RNA polymerase, RBP11-like subunit"/>
    <property type="match status" value="1"/>
</dbReference>
<dbReference type="GO" id="GO:0006366">
    <property type="term" value="P:transcription by RNA polymerase II"/>
    <property type="evidence" value="ECO:0007669"/>
    <property type="project" value="InterPro"/>
</dbReference>
<evidence type="ECO:0000313" key="8">
    <source>
        <dbReference type="EMBL" id="KAJ5449795.1"/>
    </source>
</evidence>
<dbReference type="CDD" id="cd06926">
    <property type="entry name" value="RNAP_II_RPB11"/>
    <property type="match status" value="1"/>
</dbReference>
<keyword evidence="9" id="KW-1185">Reference proteome</keyword>
<sequence>MSSYCYPSSRFDFTTASVAIARERAGSRSRPAPRSHRPPHAEDRPDPSVSKDHPRACHSPVALDRVSQYEAILLGPGENKIDVEVDTRMPSAAIFTFHKEDHTLGNMIRSRLLRTAHVTFAAYRVPHPLTPNFQLRCQTDGEITPRQAVINACQALIKDLGILSREFTKEYELRKMANAANQQQNIGE</sequence>
<evidence type="ECO:0000256" key="2">
    <source>
        <dbReference type="ARBA" id="ARBA00022478"/>
    </source>
</evidence>
<comment type="similarity">
    <text evidence="5">Belongs to the archaeal Rpo11/eukaryotic RPB11/RPC19 RNA polymerase subunit family.</text>
</comment>
<dbReference type="InterPro" id="IPR022905">
    <property type="entry name" value="Rpo11-like"/>
</dbReference>
<dbReference type="EMBL" id="JAPVEA010000006">
    <property type="protein sequence ID" value="KAJ5449795.1"/>
    <property type="molecule type" value="Genomic_DNA"/>
</dbReference>
<dbReference type="GO" id="GO:0003677">
    <property type="term" value="F:DNA binding"/>
    <property type="evidence" value="ECO:0007669"/>
    <property type="project" value="InterPro"/>
</dbReference>
<feature type="domain" description="DNA-directed RNA polymerase RBP11-like dimerisation" evidence="7">
    <location>
        <begin position="93"/>
        <end position="165"/>
    </location>
</feature>
<evidence type="ECO:0000256" key="1">
    <source>
        <dbReference type="ARBA" id="ARBA00004123"/>
    </source>
</evidence>
<protein>
    <submittedName>
        <fullName evidence="8">DNA-directed RNA polymerase II subunit</fullName>
    </submittedName>
</protein>
<feature type="region of interest" description="Disordered" evidence="6">
    <location>
        <begin position="22"/>
        <end position="56"/>
    </location>
</feature>
<dbReference type="HAMAP" id="MF_00261">
    <property type="entry name" value="RNApol_arch_Rpo11"/>
    <property type="match status" value="1"/>
</dbReference>
<dbReference type="Proteomes" id="UP001213681">
    <property type="component" value="Unassembled WGS sequence"/>
</dbReference>
<evidence type="ECO:0000313" key="9">
    <source>
        <dbReference type="Proteomes" id="UP001213681"/>
    </source>
</evidence>
<comment type="subcellular location">
    <subcellularLocation>
        <location evidence="1">Nucleus</location>
    </subcellularLocation>
</comment>
<dbReference type="InterPro" id="IPR037685">
    <property type="entry name" value="RBP11"/>
</dbReference>
<evidence type="ECO:0000256" key="4">
    <source>
        <dbReference type="ARBA" id="ARBA00023242"/>
    </source>
</evidence>
<evidence type="ECO:0000256" key="5">
    <source>
        <dbReference type="ARBA" id="ARBA00025751"/>
    </source>
</evidence>
<accession>A0AAD6C659</accession>
<organism evidence="8 9">
    <name type="scientific">Penicillium daleae</name>
    <dbReference type="NCBI Taxonomy" id="63821"/>
    <lineage>
        <taxon>Eukaryota</taxon>
        <taxon>Fungi</taxon>
        <taxon>Dikarya</taxon>
        <taxon>Ascomycota</taxon>
        <taxon>Pezizomycotina</taxon>
        <taxon>Eurotiomycetes</taxon>
        <taxon>Eurotiomycetidae</taxon>
        <taxon>Eurotiales</taxon>
        <taxon>Aspergillaceae</taxon>
        <taxon>Penicillium</taxon>
    </lineage>
</organism>
<evidence type="ECO:0000256" key="6">
    <source>
        <dbReference type="SAM" id="MobiDB-lite"/>
    </source>
</evidence>
<keyword evidence="4" id="KW-0539">Nucleus</keyword>
<reference evidence="8" key="2">
    <citation type="journal article" date="2023" name="IMA Fungus">
        <title>Comparative genomic study of the Penicillium genus elucidates a diverse pangenome and 15 lateral gene transfer events.</title>
        <authorList>
            <person name="Petersen C."/>
            <person name="Sorensen T."/>
            <person name="Nielsen M.R."/>
            <person name="Sondergaard T.E."/>
            <person name="Sorensen J.L."/>
            <person name="Fitzpatrick D.A."/>
            <person name="Frisvad J.C."/>
            <person name="Nielsen K.L."/>
        </authorList>
    </citation>
    <scope>NUCLEOTIDE SEQUENCE</scope>
    <source>
        <strain evidence="8">IBT 16125</strain>
    </source>
</reference>
<dbReference type="PROSITE" id="PS01154">
    <property type="entry name" value="RNA_POL_L_13KD"/>
    <property type="match status" value="1"/>
</dbReference>
<feature type="compositionally biased region" description="Basic and acidic residues" evidence="6">
    <location>
        <begin position="39"/>
        <end position="55"/>
    </location>
</feature>
<dbReference type="RefSeq" id="XP_056765330.1">
    <property type="nucleotide sequence ID" value="XM_056909626.1"/>
</dbReference>
<gene>
    <name evidence="8" type="ORF">N7458_006244</name>
</gene>
<dbReference type="GO" id="GO:0003899">
    <property type="term" value="F:DNA-directed RNA polymerase activity"/>
    <property type="evidence" value="ECO:0007669"/>
    <property type="project" value="InterPro"/>
</dbReference>
<dbReference type="SUPFAM" id="SSF55257">
    <property type="entry name" value="RBP11-like subunits of RNA polymerase"/>
    <property type="match status" value="1"/>
</dbReference>
<dbReference type="GO" id="GO:0005665">
    <property type="term" value="C:RNA polymerase II, core complex"/>
    <property type="evidence" value="ECO:0007669"/>
    <property type="project" value="InterPro"/>
</dbReference>
<dbReference type="PANTHER" id="PTHR13946">
    <property type="entry name" value="DNA-DIRECTED RNA POLYMERASE I,II,III"/>
    <property type="match status" value="1"/>
</dbReference>
<keyword evidence="2 8" id="KW-0240">DNA-directed RNA polymerase</keyword>
<dbReference type="InterPro" id="IPR009025">
    <property type="entry name" value="RBP11-like_dimer"/>
</dbReference>
<evidence type="ECO:0000256" key="3">
    <source>
        <dbReference type="ARBA" id="ARBA00023163"/>
    </source>
</evidence>
<name>A0AAD6C659_9EURO</name>
<evidence type="ECO:0000259" key="7">
    <source>
        <dbReference type="Pfam" id="PF13656"/>
    </source>
</evidence>
<dbReference type="Pfam" id="PF13656">
    <property type="entry name" value="RNA_pol_L_2"/>
    <property type="match status" value="1"/>
</dbReference>
<dbReference type="GO" id="GO:0046983">
    <property type="term" value="F:protein dimerization activity"/>
    <property type="evidence" value="ECO:0007669"/>
    <property type="project" value="InterPro"/>
</dbReference>
<proteinExistence type="inferred from homology"/>
<keyword evidence="3" id="KW-0804">Transcription</keyword>